<dbReference type="FunFam" id="2.60.40.10:FF:000533">
    <property type="entry name" value="Uncharacterized protein, isoform A"/>
    <property type="match status" value="1"/>
</dbReference>
<gene>
    <name evidence="2" type="ORF">RUM43_000339</name>
</gene>
<dbReference type="PANTHER" id="PTHR23279">
    <property type="entry name" value="DEFECTIVE PROBOSCIS EXTENSION RESPONSE DPR -RELATED"/>
    <property type="match status" value="1"/>
</dbReference>
<sequence>MENYLHFLTFPCTDCSNILFSISEPTTNIIGAPDLYIDRGSTINLTCVVLYSPEPPAYIFWNHNDAIISYDSPRGGVSVITEKGEVTTSFLLIQKAKPSDTGRYQCNPSNAQSKSITVHVLNG</sequence>
<organism evidence="2 3">
    <name type="scientific">Polyplax serrata</name>
    <name type="common">Common mouse louse</name>
    <dbReference type="NCBI Taxonomy" id="468196"/>
    <lineage>
        <taxon>Eukaryota</taxon>
        <taxon>Metazoa</taxon>
        <taxon>Ecdysozoa</taxon>
        <taxon>Arthropoda</taxon>
        <taxon>Hexapoda</taxon>
        <taxon>Insecta</taxon>
        <taxon>Pterygota</taxon>
        <taxon>Neoptera</taxon>
        <taxon>Paraneoptera</taxon>
        <taxon>Psocodea</taxon>
        <taxon>Troctomorpha</taxon>
        <taxon>Phthiraptera</taxon>
        <taxon>Anoplura</taxon>
        <taxon>Polyplacidae</taxon>
        <taxon>Polyplax</taxon>
    </lineage>
</organism>
<evidence type="ECO:0000259" key="1">
    <source>
        <dbReference type="PROSITE" id="PS50835"/>
    </source>
</evidence>
<dbReference type="PANTHER" id="PTHR23279:SF36">
    <property type="entry name" value="DEFECTIVE PROBOSCIS EXTENSION RESPONSE 9, ISOFORM A"/>
    <property type="match status" value="1"/>
</dbReference>
<dbReference type="InterPro" id="IPR007110">
    <property type="entry name" value="Ig-like_dom"/>
</dbReference>
<dbReference type="InterPro" id="IPR003599">
    <property type="entry name" value="Ig_sub"/>
</dbReference>
<dbReference type="GO" id="GO:0050808">
    <property type="term" value="P:synapse organization"/>
    <property type="evidence" value="ECO:0007669"/>
    <property type="project" value="TreeGrafter"/>
</dbReference>
<dbReference type="Gene3D" id="2.60.40.10">
    <property type="entry name" value="Immunoglobulins"/>
    <property type="match status" value="1"/>
</dbReference>
<proteinExistence type="predicted"/>
<dbReference type="AlphaFoldDB" id="A0AAN8SDS8"/>
<evidence type="ECO:0000313" key="3">
    <source>
        <dbReference type="Proteomes" id="UP001372834"/>
    </source>
</evidence>
<dbReference type="SUPFAM" id="SSF48726">
    <property type="entry name" value="Immunoglobulin"/>
    <property type="match status" value="1"/>
</dbReference>
<name>A0AAN8SDS8_POLSC</name>
<dbReference type="Proteomes" id="UP001372834">
    <property type="component" value="Unassembled WGS sequence"/>
</dbReference>
<dbReference type="Pfam" id="PF13927">
    <property type="entry name" value="Ig_3"/>
    <property type="match status" value="1"/>
</dbReference>
<dbReference type="GO" id="GO:0032589">
    <property type="term" value="C:neuron projection membrane"/>
    <property type="evidence" value="ECO:0007669"/>
    <property type="project" value="TreeGrafter"/>
</dbReference>
<dbReference type="SMART" id="SM00408">
    <property type="entry name" value="IGc2"/>
    <property type="match status" value="1"/>
</dbReference>
<evidence type="ECO:0000313" key="2">
    <source>
        <dbReference type="EMBL" id="KAK6644074.1"/>
    </source>
</evidence>
<dbReference type="InterPro" id="IPR036179">
    <property type="entry name" value="Ig-like_dom_sf"/>
</dbReference>
<dbReference type="SMART" id="SM00409">
    <property type="entry name" value="IG"/>
    <property type="match status" value="1"/>
</dbReference>
<protein>
    <recommendedName>
        <fullName evidence="1">Ig-like domain-containing protein</fullName>
    </recommendedName>
</protein>
<feature type="domain" description="Ig-like" evidence="1">
    <location>
        <begin position="25"/>
        <end position="117"/>
    </location>
</feature>
<dbReference type="EMBL" id="JAWJWE010000001">
    <property type="protein sequence ID" value="KAK6644074.1"/>
    <property type="molecule type" value="Genomic_DNA"/>
</dbReference>
<dbReference type="InterPro" id="IPR037448">
    <property type="entry name" value="Zig-8"/>
</dbReference>
<comment type="caution">
    <text evidence="2">The sequence shown here is derived from an EMBL/GenBank/DDBJ whole genome shotgun (WGS) entry which is preliminary data.</text>
</comment>
<accession>A0AAN8SDS8</accession>
<dbReference type="InterPro" id="IPR003598">
    <property type="entry name" value="Ig_sub2"/>
</dbReference>
<dbReference type="InterPro" id="IPR013783">
    <property type="entry name" value="Ig-like_fold"/>
</dbReference>
<dbReference type="PROSITE" id="PS50835">
    <property type="entry name" value="IG_LIKE"/>
    <property type="match status" value="1"/>
</dbReference>
<reference evidence="2 3" key="1">
    <citation type="submission" date="2023-10" db="EMBL/GenBank/DDBJ databases">
        <title>Genomes of two closely related lineages of the louse Polyplax serrata with different host specificities.</title>
        <authorList>
            <person name="Martinu J."/>
            <person name="Tarabai H."/>
            <person name="Stefka J."/>
            <person name="Hypsa V."/>
        </authorList>
    </citation>
    <scope>NUCLEOTIDE SEQUENCE [LARGE SCALE GENOMIC DNA]</scope>
    <source>
        <strain evidence="2">HR10_N</strain>
    </source>
</reference>